<reference evidence="1" key="2">
    <citation type="submission" date="2024-01" db="EMBL/GenBank/DDBJ databases">
        <title>Comparative genomics of Cryptococcus and Kwoniella reveals pathogenesis evolution and contrasting modes of karyotype evolution via chromosome fusion or intercentromeric recombination.</title>
        <authorList>
            <person name="Coelho M.A."/>
            <person name="David-Palma M."/>
            <person name="Shea T."/>
            <person name="Bowers K."/>
            <person name="McGinley-Smith S."/>
            <person name="Mohammad A.W."/>
            <person name="Gnirke A."/>
            <person name="Yurkov A.M."/>
            <person name="Nowrousian M."/>
            <person name="Sun S."/>
            <person name="Cuomo C.A."/>
            <person name="Heitman J."/>
        </authorList>
    </citation>
    <scope>NUCLEOTIDE SEQUENCE</scope>
    <source>
        <strain evidence="1">CBS 12478</strain>
    </source>
</reference>
<name>A0AAJ8LFI3_9TREE</name>
<sequence>MTTISSSDIMTQYTDRKDKTYEFAKGFDEDGDFVLLSNDGKAFKVQTYQLKAFSPVFLDMLQTCGPDQKQEIELDASEPAVRLFALALKGSSEKSNITELQIIKEAIDLCERYNAPFLGRQLLATIRTNSINLVGKFELLVCASKVDDIFVGSKLLMDSNLEEYYTVSRMSRMSRLPSTWVFAILKALEGSRATRGSISTKYYWLMVSGEFVQIMEEVSGAI</sequence>
<accession>A0AAJ8LFI3</accession>
<proteinExistence type="predicted"/>
<protein>
    <recommendedName>
        <fullName evidence="3">BTB domain-containing protein</fullName>
    </recommendedName>
</protein>
<dbReference type="KEGG" id="ksn:43590591"/>
<dbReference type="RefSeq" id="XP_065823019.1">
    <property type="nucleotide sequence ID" value="XM_065966947.1"/>
</dbReference>
<keyword evidence="2" id="KW-1185">Reference proteome</keyword>
<reference evidence="1" key="1">
    <citation type="submission" date="2017-08" db="EMBL/GenBank/DDBJ databases">
        <authorList>
            <person name="Cuomo C."/>
            <person name="Billmyre B."/>
            <person name="Heitman J."/>
        </authorList>
    </citation>
    <scope>NUCLEOTIDE SEQUENCE</scope>
    <source>
        <strain evidence="1">CBS 12478</strain>
    </source>
</reference>
<organism evidence="1 2">
    <name type="scientific">Kwoniella shandongensis</name>
    <dbReference type="NCBI Taxonomy" id="1734106"/>
    <lineage>
        <taxon>Eukaryota</taxon>
        <taxon>Fungi</taxon>
        <taxon>Dikarya</taxon>
        <taxon>Basidiomycota</taxon>
        <taxon>Agaricomycotina</taxon>
        <taxon>Tremellomycetes</taxon>
        <taxon>Tremellales</taxon>
        <taxon>Cryptococcaceae</taxon>
        <taxon>Kwoniella</taxon>
    </lineage>
</organism>
<evidence type="ECO:0008006" key="3">
    <source>
        <dbReference type="Google" id="ProtNLM"/>
    </source>
</evidence>
<evidence type="ECO:0000313" key="2">
    <source>
        <dbReference type="Proteomes" id="UP000322225"/>
    </source>
</evidence>
<dbReference type="Proteomes" id="UP000322225">
    <property type="component" value="Chromosome 2"/>
</dbReference>
<gene>
    <name evidence="1" type="ORF">CI109_101324</name>
</gene>
<dbReference type="EMBL" id="CP144052">
    <property type="protein sequence ID" value="WWD16892.1"/>
    <property type="molecule type" value="Genomic_DNA"/>
</dbReference>
<evidence type="ECO:0000313" key="1">
    <source>
        <dbReference type="EMBL" id="WWD16892.1"/>
    </source>
</evidence>
<dbReference type="AlphaFoldDB" id="A0AAJ8LFI3"/>
<dbReference type="GeneID" id="43590591"/>